<dbReference type="Gene3D" id="1.25.40.10">
    <property type="entry name" value="Tetratricopeptide repeat domain"/>
    <property type="match status" value="2"/>
</dbReference>
<reference evidence="1 2" key="1">
    <citation type="submission" date="2019-01" db="EMBL/GenBank/DDBJ databases">
        <title>Filimonas sp. strain TTM-71.</title>
        <authorList>
            <person name="Chen W.-M."/>
        </authorList>
    </citation>
    <scope>NUCLEOTIDE SEQUENCE [LARGE SCALE GENOMIC DNA]</scope>
    <source>
        <strain evidence="1 2">TTM-71</strain>
    </source>
</reference>
<gene>
    <name evidence="1" type="ORF">ESB13_23350</name>
</gene>
<dbReference type="OrthoDB" id="1522549at2"/>
<dbReference type="EMBL" id="SDHZ01000006">
    <property type="protein sequence ID" value="RXK80573.1"/>
    <property type="molecule type" value="Genomic_DNA"/>
</dbReference>
<keyword evidence="2" id="KW-1185">Reference proteome</keyword>
<sequence length="971" mass="110790">MLFLLNLCYAPAKAQRGSSIALDKPEKYENRRLGAEKTEDKKFNTSRHIYQNMVTHYNYFFNANTKFNGVLDKARQSAVNDYTQLLPYYNYDLNVTSRETNELDSIIYKCTAGILLHNLNNDWIDDMYLLLGKAYLLRKNFDSATHVFRYINYAFAPKDDGYDIPIGSNVSNTNGEFTIATDERRNAWQKVTTHHPSRNSGLLWLARTYIESGAINEAAGLLEILKADPHFPERLQPELHEVMGYWFYTQQVYDSAAVQLNFTLDHTGSRQERARREYLIGQLYLLGSRNEDLASSYFLKSASHTIDPVLEAYATLASIRLSTNKGDVVFLQQKLAKLLQLAKREKYILYRDVVYYAAAQVAMDLNRPKDAQSYLWKSVASATNNPTQRSLSFLLLGDINYDTKDYVAAHNAYDSIDNGQLKKTEDQSRVEQRKPSLTTIANNVTTVQRQDSLQHLAALPAATREEEVRKIARKLRRSQGLKDEDKNFVNTAVRNVAPATLFSETNASASEWYFNNTSLKSSGVAEFNTRWGKRPNVDNWRRSSAIDPMTRNQAQVAEEIAKAQKDSAAAAGTDTLSFDALMGKLPLSPEKMAASDEKIIQALFSNAKVFQSELQDYPTAIETYNELLRRYPETKMQEEVLFNLNYCYRRLGDTRRQDSVKTAMQRAFPNSKWTQLVNKSDQQTPKEADAATKHYERVYDLFVEGNFEKAKQEKQLADSLYGGKNNWSPQLLYIEAVYYIKQRDDSTAIQRLTDLKQAHAGTPLAEKATTMIDVLKRRKEIEEYLTNLQVTRADEDIPLLTDAAALSVIPNKPVLVIRDTLATAAAPARIIEVKRDTIPVVTVKKFAYNPEEEHFVVLFLNKVDGVYVNEARNAFSRFNRENFYSEKIDIGVHKLNDSTQMLLMGPFPKAVLAMGYIDKARPASRSRILPWLKPEKYEYGIISPSNLTLLKQDNELEAYKELLKQALPGKF</sequence>
<dbReference type="AlphaFoldDB" id="A0A4Q1CZ84"/>
<name>A0A4Q1CZ84_9BACT</name>
<dbReference type="SUPFAM" id="SSF48452">
    <property type="entry name" value="TPR-like"/>
    <property type="match status" value="1"/>
</dbReference>
<dbReference type="InterPro" id="IPR011990">
    <property type="entry name" value="TPR-like_helical_dom_sf"/>
</dbReference>
<proteinExistence type="predicted"/>
<organism evidence="1 2">
    <name type="scientific">Filimonas effusa</name>
    <dbReference type="NCBI Taxonomy" id="2508721"/>
    <lineage>
        <taxon>Bacteria</taxon>
        <taxon>Pseudomonadati</taxon>
        <taxon>Bacteroidota</taxon>
        <taxon>Chitinophagia</taxon>
        <taxon>Chitinophagales</taxon>
        <taxon>Chitinophagaceae</taxon>
        <taxon>Filimonas</taxon>
    </lineage>
</organism>
<comment type="caution">
    <text evidence="1">The sequence shown here is derived from an EMBL/GenBank/DDBJ whole genome shotgun (WGS) entry which is preliminary data.</text>
</comment>
<evidence type="ECO:0000313" key="2">
    <source>
        <dbReference type="Proteomes" id="UP000290545"/>
    </source>
</evidence>
<dbReference type="RefSeq" id="WP_129006467.1">
    <property type="nucleotide sequence ID" value="NZ_SDHZ01000006.1"/>
</dbReference>
<accession>A0A4Q1CZ84</accession>
<evidence type="ECO:0008006" key="3">
    <source>
        <dbReference type="Google" id="ProtNLM"/>
    </source>
</evidence>
<dbReference type="Proteomes" id="UP000290545">
    <property type="component" value="Unassembled WGS sequence"/>
</dbReference>
<evidence type="ECO:0000313" key="1">
    <source>
        <dbReference type="EMBL" id="RXK80573.1"/>
    </source>
</evidence>
<protein>
    <recommendedName>
        <fullName evidence="3">Tetratricopeptide repeat protein</fullName>
    </recommendedName>
</protein>